<feature type="transmembrane region" description="Helical" evidence="1">
    <location>
        <begin position="178"/>
        <end position="199"/>
    </location>
</feature>
<keyword evidence="1" id="KW-0812">Transmembrane</keyword>
<reference evidence="2" key="1">
    <citation type="journal article" date="2011" name="PLoS ONE">
        <title>Genome of a low-salinity ammonia-oxidizing archaeon determined by single-cell and metagenomic analysis.</title>
        <authorList>
            <person name="Blainey P.C."/>
            <person name="Mosier A.C."/>
            <person name="Potanina A."/>
            <person name="Francis C.A."/>
            <person name="Quake S.R."/>
        </authorList>
    </citation>
    <scope>NUCLEOTIDE SEQUENCE [LARGE SCALE GENOMIC DNA]</scope>
    <source>
        <strain evidence="2">SFB1</strain>
    </source>
</reference>
<feature type="transmembrane region" description="Helical" evidence="1">
    <location>
        <begin position="20"/>
        <end position="41"/>
    </location>
</feature>
<gene>
    <name evidence="2" type="ORF">Nlim_0093</name>
</gene>
<accession>F3KI02</accession>
<evidence type="ECO:0000256" key="1">
    <source>
        <dbReference type="SAM" id="Phobius"/>
    </source>
</evidence>
<feature type="transmembrane region" description="Helical" evidence="1">
    <location>
        <begin position="147"/>
        <end position="171"/>
    </location>
</feature>
<sequence>MALGFQGFITIMPSSGEIDAFITFVSIVNPLVASIASFLIARGYGNSMVFGKAYLILGIALFMMFLGEASWYYLLGVLEEEPFPSIADVFFFAFYPLAIIHVIVNLRFFGSKFNTKTKLWLFALPVSIVLIYTTLTLTKHSDLNFDFFYGLLFVIFSATLLSLSLLGALAFRGGTLSIAWSLLMFGILLTTIGDVWYFYLQTFDAYVEGHPVELLWYSSYWIITYGLYKHKKAI</sequence>
<protein>
    <submittedName>
        <fullName evidence="2">Uncharacterized protein</fullName>
    </submittedName>
</protein>
<feature type="transmembrane region" description="Helical" evidence="1">
    <location>
        <begin position="53"/>
        <end position="74"/>
    </location>
</feature>
<evidence type="ECO:0000313" key="2">
    <source>
        <dbReference type="EMBL" id="EGG43043.1"/>
    </source>
</evidence>
<organism evidence="2">
    <name type="scientific">Candidatus Nitrosarchaeum limnium SFB1</name>
    <dbReference type="NCBI Taxonomy" id="886738"/>
    <lineage>
        <taxon>Archaea</taxon>
        <taxon>Nitrososphaerota</taxon>
        <taxon>Nitrososphaeria</taxon>
        <taxon>Nitrosopumilales</taxon>
        <taxon>Nitrosopumilaceae</taxon>
        <taxon>Nitrosarchaeum</taxon>
    </lineage>
</organism>
<feature type="transmembrane region" description="Helical" evidence="1">
    <location>
        <begin position="118"/>
        <end position="135"/>
    </location>
</feature>
<dbReference type="AlphaFoldDB" id="F3KI02"/>
<dbReference type="Proteomes" id="UP000004348">
    <property type="component" value="Chromosome"/>
</dbReference>
<dbReference type="EMBL" id="AEGP01000014">
    <property type="protein sequence ID" value="EGG43043.1"/>
    <property type="molecule type" value="Genomic_DNA"/>
</dbReference>
<keyword evidence="1" id="KW-1133">Transmembrane helix</keyword>
<proteinExistence type="predicted"/>
<dbReference type="HOGENOM" id="CLU_1048075_0_0_2"/>
<keyword evidence="1" id="KW-0472">Membrane</keyword>
<name>F3KI02_9ARCH</name>
<feature type="transmembrane region" description="Helical" evidence="1">
    <location>
        <begin position="86"/>
        <end position="106"/>
    </location>
</feature>
<comment type="caution">
    <text evidence="2">The sequence shown here is derived from an EMBL/GenBank/DDBJ whole genome shotgun (WGS) entry which is preliminary data.</text>
</comment>